<dbReference type="STRING" id="39480.EUAN_00040"/>
<name>A0A1S1V973_9FIRM</name>
<evidence type="ECO:0000313" key="2">
    <source>
        <dbReference type="Proteomes" id="UP000180254"/>
    </source>
</evidence>
<dbReference type="EMBL" id="MKIE01000001">
    <property type="protein sequence ID" value="OHW63142.1"/>
    <property type="molecule type" value="Genomic_DNA"/>
</dbReference>
<dbReference type="AlphaFoldDB" id="A0A1S1V973"/>
<dbReference type="Proteomes" id="UP000180254">
    <property type="component" value="Unassembled WGS sequence"/>
</dbReference>
<comment type="caution">
    <text evidence="1">The sequence shown here is derived from an EMBL/GenBank/DDBJ whole genome shotgun (WGS) entry which is preliminary data.</text>
</comment>
<evidence type="ECO:0000313" key="1">
    <source>
        <dbReference type="EMBL" id="OHW63142.1"/>
    </source>
</evidence>
<accession>A0A1S1V973</accession>
<sequence>MKEEELKQIISRGFKRGKMDSGFWSYEVELFLVVLKSMVPDRESGTNKVDYVRFQKELELWRDYRHGGNRAVMDAIKGDYESYWKAEDESIAFRVLAIALANESVEGIVEESLKNTAYFTGNSEQIVQSSYMGAFLGHLFNSESPDRIKEFSREAVVKLSLKEDILDAKLLKLELNESRTRYVVEFERSRIELLGKLSGNSTEKYPYVDTLHGLLEGEVDEEETIFEAFTAIKHGKDDADTDRFSEIMARYIWKLRKGWIDPEQIEIKEYIEPDIFSMELGEKSYHSLLNRIELISVEMQDSFEIRHIGTKTGVYRFFKRKNGR</sequence>
<keyword evidence="2" id="KW-1185">Reference proteome</keyword>
<reference evidence="1 2" key="1">
    <citation type="submission" date="2016-09" db="EMBL/GenBank/DDBJ databases">
        <title>Genome sequence of Eubacterium angustum.</title>
        <authorList>
            <person name="Poehlein A."/>
            <person name="Daniel R."/>
        </authorList>
    </citation>
    <scope>NUCLEOTIDE SEQUENCE [LARGE SCALE GENOMIC DNA]</scope>
    <source>
        <strain evidence="1 2">DSM 1989</strain>
    </source>
</reference>
<protein>
    <submittedName>
        <fullName evidence="1">Uncharacterized protein</fullName>
    </submittedName>
</protein>
<gene>
    <name evidence="1" type="ORF">EUAN_00040</name>
</gene>
<proteinExistence type="predicted"/>
<organism evidence="1 2">
    <name type="scientific">Andreesenia angusta</name>
    <dbReference type="NCBI Taxonomy" id="39480"/>
    <lineage>
        <taxon>Bacteria</taxon>
        <taxon>Bacillati</taxon>
        <taxon>Bacillota</taxon>
        <taxon>Tissierellia</taxon>
        <taxon>Tissierellales</taxon>
        <taxon>Gottschalkiaceae</taxon>
        <taxon>Andreesenia</taxon>
    </lineage>
</organism>